<sequence length="175" mass="19666">MAASRQPGHESLKQKAFEEMKKYAALTAYLWVLFFLLGMYRRLLLKENGIDPWTQSYAIVNALVFAKVMLLGEIIDLGAWLRKRVFVWVVLGRTALFTALLMAFHVVEEAVRALIKGEAVASSMLHLGGGSWTGVLVYAGLLFVMLLPLITFREISFVLGKGVLWGIMTRRETKS</sequence>
<keyword evidence="1" id="KW-0812">Transmembrane</keyword>
<dbReference type="AlphaFoldDB" id="A0A2W2ASJ9"/>
<keyword evidence="3" id="KW-1185">Reference proteome</keyword>
<feature type="transmembrane region" description="Helical" evidence="1">
    <location>
        <begin position="132"/>
        <end position="152"/>
    </location>
</feature>
<feature type="transmembrane region" description="Helical" evidence="1">
    <location>
        <begin position="55"/>
        <end position="74"/>
    </location>
</feature>
<evidence type="ECO:0000313" key="2">
    <source>
        <dbReference type="EMBL" id="PZF75490.1"/>
    </source>
</evidence>
<accession>A0A2W2ASJ9</accession>
<feature type="transmembrane region" description="Helical" evidence="1">
    <location>
        <begin position="23"/>
        <end position="43"/>
    </location>
</feature>
<feature type="transmembrane region" description="Helical" evidence="1">
    <location>
        <begin position="86"/>
        <end position="107"/>
    </location>
</feature>
<dbReference type="RefSeq" id="WP_111200010.1">
    <property type="nucleotide sequence ID" value="NZ_QKVK01000010.1"/>
</dbReference>
<gene>
    <name evidence="2" type="ORF">DK847_18425</name>
</gene>
<dbReference type="EMBL" id="QKVK01000010">
    <property type="protein sequence ID" value="PZF75490.1"/>
    <property type="molecule type" value="Genomic_DNA"/>
</dbReference>
<proteinExistence type="predicted"/>
<protein>
    <submittedName>
        <fullName evidence="2">Uncharacterized protein</fullName>
    </submittedName>
</protein>
<keyword evidence="1" id="KW-1133">Transmembrane helix</keyword>
<reference evidence="3" key="1">
    <citation type="submission" date="2018-06" db="EMBL/GenBank/DDBJ databases">
        <title>Aestuariibacter litoralis strain KCTC 52945T.</title>
        <authorList>
            <person name="Li X."/>
            <person name="Salam N."/>
            <person name="Li J.-L."/>
            <person name="Chen Y.-M."/>
            <person name="Yang Z.-W."/>
            <person name="Zhang L.-Y."/>
            <person name="Han M.-X."/>
            <person name="Xiao M."/>
            <person name="Li W.-J."/>
        </authorList>
    </citation>
    <scope>NUCLEOTIDE SEQUENCE [LARGE SCALE GENOMIC DNA]</scope>
    <source>
        <strain evidence="3">KCTC 52945</strain>
    </source>
</reference>
<dbReference type="Proteomes" id="UP000248795">
    <property type="component" value="Unassembled WGS sequence"/>
</dbReference>
<evidence type="ECO:0000256" key="1">
    <source>
        <dbReference type="SAM" id="Phobius"/>
    </source>
</evidence>
<name>A0A2W2ASJ9_9HYPH</name>
<keyword evidence="1" id="KW-0472">Membrane</keyword>
<evidence type="ECO:0000313" key="3">
    <source>
        <dbReference type="Proteomes" id="UP000248795"/>
    </source>
</evidence>
<comment type="caution">
    <text evidence="2">The sequence shown here is derived from an EMBL/GenBank/DDBJ whole genome shotgun (WGS) entry which is preliminary data.</text>
</comment>
<organism evidence="2 3">
    <name type="scientific">Aestuariivirga litoralis</name>
    <dbReference type="NCBI Taxonomy" id="2650924"/>
    <lineage>
        <taxon>Bacteria</taxon>
        <taxon>Pseudomonadati</taxon>
        <taxon>Pseudomonadota</taxon>
        <taxon>Alphaproteobacteria</taxon>
        <taxon>Hyphomicrobiales</taxon>
        <taxon>Aestuariivirgaceae</taxon>
        <taxon>Aestuariivirga</taxon>
    </lineage>
</organism>